<feature type="domain" description="Alpha/beta hydrolase fold-3" evidence="2">
    <location>
        <begin position="94"/>
        <end position="310"/>
    </location>
</feature>
<sequence>MDKAMNIRTEMSNLPWKARILFYIASIIIRACLRKDFTVNRRLLSFLDFKASPSKDSHGGVISSDVIVDNSRSVWFRVYTPTNSAPETSSFPVIIFAHGGGFCLCAVDSLGYDSHCKKLTDELRAIIVSINYRLAPEHKYPCQYEDCFDALKYVDANLHHLSPSADLGRCFLLGDSAGGNLIHHMAVKASEYAFKRLKIVGLMSIQPFFGGEERTESENRLARAPMLTLEHTDWYWKAFLPQGTDRDHRVVNVFGPNSHDISGVKYPSTLVCIGGIDLLQDWQRKYYQGLKEIGTKVQLVEYPNAVHGFWMLSMFPETSLLIKELKSFIEKACISQ</sequence>
<gene>
    <name evidence="3" type="ORF">K2173_007172</name>
</gene>
<dbReference type="PANTHER" id="PTHR23024">
    <property type="entry name" value="ARYLACETAMIDE DEACETYLASE"/>
    <property type="match status" value="1"/>
</dbReference>
<dbReference type="Pfam" id="PF07859">
    <property type="entry name" value="Abhydrolase_3"/>
    <property type="match status" value="1"/>
</dbReference>
<dbReference type="GO" id="GO:0052689">
    <property type="term" value="F:carboxylic ester hydrolase activity"/>
    <property type="evidence" value="ECO:0007669"/>
    <property type="project" value="TreeGrafter"/>
</dbReference>
<dbReference type="InterPro" id="IPR029058">
    <property type="entry name" value="AB_hydrolase_fold"/>
</dbReference>
<comment type="similarity">
    <text evidence="1">Belongs to the 'GDXG' lipolytic enzyme family.</text>
</comment>
<keyword evidence="4" id="KW-1185">Reference proteome</keyword>
<dbReference type="AlphaFoldDB" id="A0AAV8SZX3"/>
<comment type="caution">
    <text evidence="3">The sequence shown here is derived from an EMBL/GenBank/DDBJ whole genome shotgun (WGS) entry which is preliminary data.</text>
</comment>
<dbReference type="InterPro" id="IPR050466">
    <property type="entry name" value="Carboxylest/Gibb_receptor"/>
</dbReference>
<evidence type="ECO:0000313" key="4">
    <source>
        <dbReference type="Proteomes" id="UP001159364"/>
    </source>
</evidence>
<dbReference type="PANTHER" id="PTHR23024:SF542">
    <property type="entry name" value="ALPHA_BETA HYDROLASE FOLD-3 DOMAIN-CONTAINING PROTEIN"/>
    <property type="match status" value="1"/>
</dbReference>
<dbReference type="GO" id="GO:0009860">
    <property type="term" value="P:pollen tube growth"/>
    <property type="evidence" value="ECO:0007669"/>
    <property type="project" value="TreeGrafter"/>
</dbReference>
<dbReference type="Proteomes" id="UP001159364">
    <property type="component" value="Linkage Group LG07"/>
</dbReference>
<accession>A0AAV8SZX3</accession>
<dbReference type="InterPro" id="IPR013094">
    <property type="entry name" value="AB_hydrolase_3"/>
</dbReference>
<evidence type="ECO:0000259" key="2">
    <source>
        <dbReference type="Pfam" id="PF07859"/>
    </source>
</evidence>
<proteinExistence type="inferred from homology"/>
<dbReference type="EMBL" id="JAIWQS010000007">
    <property type="protein sequence ID" value="KAJ8759548.1"/>
    <property type="molecule type" value="Genomic_DNA"/>
</dbReference>
<dbReference type="SUPFAM" id="SSF53474">
    <property type="entry name" value="alpha/beta-Hydrolases"/>
    <property type="match status" value="1"/>
</dbReference>
<organism evidence="3 4">
    <name type="scientific">Erythroxylum novogranatense</name>
    <dbReference type="NCBI Taxonomy" id="1862640"/>
    <lineage>
        <taxon>Eukaryota</taxon>
        <taxon>Viridiplantae</taxon>
        <taxon>Streptophyta</taxon>
        <taxon>Embryophyta</taxon>
        <taxon>Tracheophyta</taxon>
        <taxon>Spermatophyta</taxon>
        <taxon>Magnoliopsida</taxon>
        <taxon>eudicotyledons</taxon>
        <taxon>Gunneridae</taxon>
        <taxon>Pentapetalae</taxon>
        <taxon>rosids</taxon>
        <taxon>fabids</taxon>
        <taxon>Malpighiales</taxon>
        <taxon>Erythroxylaceae</taxon>
        <taxon>Erythroxylum</taxon>
    </lineage>
</organism>
<evidence type="ECO:0000313" key="3">
    <source>
        <dbReference type="EMBL" id="KAJ8759548.1"/>
    </source>
</evidence>
<dbReference type="Gene3D" id="3.40.50.1820">
    <property type="entry name" value="alpha/beta hydrolase"/>
    <property type="match status" value="1"/>
</dbReference>
<protein>
    <recommendedName>
        <fullName evidence="2">Alpha/beta hydrolase fold-3 domain-containing protein</fullName>
    </recommendedName>
</protein>
<name>A0AAV8SZX3_9ROSI</name>
<reference evidence="3 4" key="1">
    <citation type="submission" date="2021-09" db="EMBL/GenBank/DDBJ databases">
        <title>Genomic insights and catalytic innovation underlie evolution of tropane alkaloids biosynthesis.</title>
        <authorList>
            <person name="Wang Y.-J."/>
            <person name="Tian T."/>
            <person name="Huang J.-P."/>
            <person name="Huang S.-X."/>
        </authorList>
    </citation>
    <scope>NUCLEOTIDE SEQUENCE [LARGE SCALE GENOMIC DNA]</scope>
    <source>
        <strain evidence="3">KIB-2018</strain>
        <tissue evidence="3">Leaf</tissue>
    </source>
</reference>
<evidence type="ECO:0000256" key="1">
    <source>
        <dbReference type="ARBA" id="ARBA00010515"/>
    </source>
</evidence>